<evidence type="ECO:0000256" key="8">
    <source>
        <dbReference type="HAMAP-Rule" id="MF_00461"/>
    </source>
</evidence>
<dbReference type="GO" id="GO:0022900">
    <property type="term" value="P:electron transport chain"/>
    <property type="evidence" value="ECO:0007669"/>
    <property type="project" value="UniProtKB-UniRule"/>
</dbReference>
<comment type="similarity">
    <text evidence="8">Belongs to the 4Fe4S bacterial-type ferredoxin family. RnfC subfamily.</text>
</comment>
<evidence type="ECO:0000256" key="4">
    <source>
        <dbReference type="ARBA" id="ARBA00022737"/>
    </source>
</evidence>
<dbReference type="EMBL" id="FQXG01000009">
    <property type="protein sequence ID" value="SHI19761.1"/>
    <property type="molecule type" value="Genomic_DNA"/>
</dbReference>
<dbReference type="EC" id="7.-.-.-" evidence="8"/>
<feature type="domain" description="4Fe-4S ferredoxin-type" evidence="10">
    <location>
        <begin position="372"/>
        <end position="401"/>
    </location>
</feature>
<comment type="subcellular location">
    <subcellularLocation>
        <location evidence="8">Cell inner membrane</location>
        <topology evidence="8">Peripheral membrane protein</topology>
    </subcellularLocation>
</comment>
<feature type="binding site" evidence="8">
    <location>
        <position position="426"/>
    </location>
    <ligand>
        <name>[4Fe-4S] cluster</name>
        <dbReference type="ChEBI" id="CHEBI:49883"/>
        <label>2</label>
    </ligand>
</feature>
<keyword evidence="6 8" id="KW-0408">Iron</keyword>
<keyword evidence="8" id="KW-1003">Cell membrane</keyword>
<feature type="compositionally biased region" description="Low complexity" evidence="9">
    <location>
        <begin position="727"/>
        <end position="749"/>
    </location>
</feature>
<feature type="binding site" evidence="8">
    <location>
        <position position="387"/>
    </location>
    <ligand>
        <name>[4Fe-4S] cluster</name>
        <dbReference type="ChEBI" id="CHEBI:49883"/>
        <label>1</label>
    </ligand>
</feature>
<dbReference type="SUPFAM" id="SSF46548">
    <property type="entry name" value="alpha-helical ferredoxin"/>
    <property type="match status" value="1"/>
</dbReference>
<feature type="compositionally biased region" description="Low complexity" evidence="9">
    <location>
        <begin position="632"/>
        <end position="650"/>
    </location>
</feature>
<dbReference type="InterPro" id="IPR026902">
    <property type="entry name" value="RnfC_N"/>
</dbReference>
<dbReference type="PROSITE" id="PS51379">
    <property type="entry name" value="4FE4S_FER_2"/>
    <property type="match status" value="2"/>
</dbReference>
<feature type="compositionally biased region" description="Polar residues" evidence="9">
    <location>
        <begin position="883"/>
        <end position="896"/>
    </location>
</feature>
<dbReference type="PANTHER" id="PTHR43034:SF2">
    <property type="entry name" value="ION-TRANSLOCATING OXIDOREDUCTASE COMPLEX SUBUNIT C"/>
    <property type="match status" value="1"/>
</dbReference>
<dbReference type="NCBIfam" id="TIGR01945">
    <property type="entry name" value="rnfC"/>
    <property type="match status" value="1"/>
</dbReference>
<keyword evidence="8" id="KW-0472">Membrane</keyword>
<keyword evidence="4 8" id="KW-0677">Repeat</keyword>
<feature type="domain" description="4Fe-4S ferredoxin-type" evidence="10">
    <location>
        <begin position="411"/>
        <end position="440"/>
    </location>
</feature>
<sequence>MQTLLEQIDKGQLWTFPGGIHPPERKSLSNQTPIQSLPLPPVLWIPLRQHIGVAGELLVKSGDKVLKGQPLTRATAPMTVPVHAPTSGTIGRIEPRTVAHPSGLSEPCIELLPDGEDHWRPRTPRSSIQAVDNSELRQLIQDAGIVGLGGATFPSAVKLGGHSKIRFLLINGAECEPYISADDRLMREQADAILQGIEVLRHLISPERVVIAVEDNKPEAQQALTDALSRSNLTSEQVLIRTIPTKYPSGSEKQLVQILTGQEIPQGKLPADLGILMHNVGTCFAIKQAVFDDMPLIERVVTVTGEQAGNPGNYWVRLGSPIDWLLAQSQTEPLPQQPLIMGGPMMGFALPSPKVSVQKATNCLLVPSLCELPPQPPARNCIRCGECAQVCPQQLLPQQLYWHSQAGEHDKAEALNLFDCIECGVCAFVCPSDIPLVQHYRLAKSALKDQAAKHAKAEQAKIRFEARQARLAEEKAERESRHKKAAALKPAKPTAGVAAAIAKLKAAKADDAGDGVDMAELRRRRKEQARLAKAQKESAEAAPSTDSADVSGKPAAVAAAIARAKAKQAAAQRQQHKAPTEPDNAEQASSGGDAKRAAVAAAVARAKAKQAAAADASKTADAPAGNKPNRSAAVAAAIAKAKAKQAAAKADSGNATEPASQADNAEASAQASSERSASPEQKRSAVVAAAIAKAKAKQAAAKADSSESSAQASSEMPASPEQKRKAAVAAAIAKAKAKQAAAKANSADASGSNGSEPTPPAQQADSAAPSAQASSEQPASPEQKRKAAVAAAIAKAKAKQAAANASSTTADSGDTAEPAPQVDNAEPAAQASSEMPASPEQKRKAAVAAAIAKAKAKQAAAKANSADASGSNGSEPTPPAPQADSTETSAQASTEKPASPEQKRKAAVAAAIAKAKAKQAAKRAEDAAGTTQDKENN</sequence>
<reference evidence="11 12" key="1">
    <citation type="submission" date="2016-11" db="EMBL/GenBank/DDBJ databases">
        <authorList>
            <person name="Jaros S."/>
            <person name="Januszkiewicz K."/>
            <person name="Wedrychowicz H."/>
        </authorList>
    </citation>
    <scope>NUCLEOTIDE SEQUENCE [LARGE SCALE GENOMIC DNA]</scope>
    <source>
        <strain evidence="11 12">DSM 16917</strain>
    </source>
</reference>
<comment type="subunit">
    <text evidence="8">The complex is composed of six subunits: RnfA, RnfB, RnfC, RnfD, RnfE and RnfG.</text>
</comment>
<evidence type="ECO:0000256" key="7">
    <source>
        <dbReference type="ARBA" id="ARBA00023014"/>
    </source>
</evidence>
<feature type="compositionally biased region" description="Low complexity" evidence="9">
    <location>
        <begin position="846"/>
        <end position="868"/>
    </location>
</feature>
<dbReference type="Gene3D" id="3.40.50.11540">
    <property type="entry name" value="NADH-ubiquinone oxidoreductase 51kDa subunit"/>
    <property type="match status" value="1"/>
</dbReference>
<keyword evidence="7 8" id="KW-0411">Iron-sulfur</keyword>
<evidence type="ECO:0000256" key="9">
    <source>
        <dbReference type="SAM" id="MobiDB-lite"/>
    </source>
</evidence>
<accession>A0A1M5Z6D9</accession>
<dbReference type="OrthoDB" id="9767754at2"/>
<keyword evidence="2 8" id="KW-0004">4Fe-4S</keyword>
<dbReference type="InterPro" id="IPR037225">
    <property type="entry name" value="Nuo51_FMN-bd_sf"/>
</dbReference>
<evidence type="ECO:0000313" key="11">
    <source>
        <dbReference type="EMBL" id="SHI19761.1"/>
    </source>
</evidence>
<keyword evidence="8" id="KW-1278">Translocase</keyword>
<feature type="binding site" evidence="8">
    <location>
        <position position="420"/>
    </location>
    <ligand>
        <name>[4Fe-4S] cluster</name>
        <dbReference type="ChEBI" id="CHEBI:49883"/>
        <label>2</label>
    </ligand>
</feature>
<comment type="cofactor">
    <cofactor evidence="8">
        <name>[4Fe-4S] cluster</name>
        <dbReference type="ChEBI" id="CHEBI:49883"/>
    </cofactor>
    <text evidence="8">Binds 2 [4Fe-4S] clusters per subunit.</text>
</comment>
<feature type="compositionally biased region" description="Low complexity" evidence="9">
    <location>
        <begin position="659"/>
        <end position="720"/>
    </location>
</feature>
<dbReference type="HAMAP" id="MF_00461">
    <property type="entry name" value="RsxC_RnfC"/>
    <property type="match status" value="1"/>
</dbReference>
<organism evidence="11 12">
    <name type="scientific">Ferrimonas marina</name>
    <dbReference type="NCBI Taxonomy" id="299255"/>
    <lineage>
        <taxon>Bacteria</taxon>
        <taxon>Pseudomonadati</taxon>
        <taxon>Pseudomonadota</taxon>
        <taxon>Gammaproteobacteria</taxon>
        <taxon>Alteromonadales</taxon>
        <taxon>Ferrimonadaceae</taxon>
        <taxon>Ferrimonas</taxon>
    </lineage>
</organism>
<keyword evidence="5 8" id="KW-0249">Electron transport</keyword>
<keyword evidence="8" id="KW-0997">Cell inner membrane</keyword>
<dbReference type="RefSeq" id="WP_067662102.1">
    <property type="nucleotide sequence ID" value="NZ_FQXG01000009.1"/>
</dbReference>
<dbReference type="NCBIfam" id="NF003454">
    <property type="entry name" value="PRK05035.1"/>
    <property type="match status" value="1"/>
</dbReference>
<dbReference type="InterPro" id="IPR011538">
    <property type="entry name" value="Nuo51_FMN-bd"/>
</dbReference>
<gene>
    <name evidence="8" type="primary">rnfC</name>
    <name evidence="11" type="ORF">SAMN02745129_4738</name>
</gene>
<dbReference type="InterPro" id="IPR010208">
    <property type="entry name" value="Ion_transpt_RnfC/RsxC"/>
</dbReference>
<keyword evidence="1 8" id="KW-0813">Transport</keyword>
<proteinExistence type="inferred from homology"/>
<feature type="compositionally biased region" description="Basic and acidic residues" evidence="9">
    <location>
        <begin position="528"/>
        <end position="539"/>
    </location>
</feature>
<evidence type="ECO:0000313" key="12">
    <source>
        <dbReference type="Proteomes" id="UP000184268"/>
    </source>
</evidence>
<feature type="compositionally biased region" description="Basic and acidic residues" evidence="9">
    <location>
        <begin position="922"/>
        <end position="937"/>
    </location>
</feature>
<feature type="compositionally biased region" description="Low complexity" evidence="9">
    <location>
        <begin position="597"/>
        <end position="624"/>
    </location>
</feature>
<evidence type="ECO:0000259" key="10">
    <source>
        <dbReference type="PROSITE" id="PS51379"/>
    </source>
</evidence>
<dbReference type="GO" id="GO:0009055">
    <property type="term" value="F:electron transfer activity"/>
    <property type="evidence" value="ECO:0007669"/>
    <property type="project" value="InterPro"/>
</dbReference>
<dbReference type="InterPro" id="IPR017896">
    <property type="entry name" value="4Fe4S_Fe-S-bd"/>
</dbReference>
<feature type="binding site" evidence="8">
    <location>
        <position position="423"/>
    </location>
    <ligand>
        <name>[4Fe-4S] cluster</name>
        <dbReference type="ChEBI" id="CHEBI:49883"/>
        <label>2</label>
    </ligand>
</feature>
<name>A0A1M5Z6D9_9GAMM</name>
<comment type="function">
    <text evidence="8">Part of a membrane-bound complex that couples electron transfer with translocation of ions across the membrane.</text>
</comment>
<evidence type="ECO:0000256" key="1">
    <source>
        <dbReference type="ARBA" id="ARBA00022448"/>
    </source>
</evidence>
<feature type="region of interest" description="Disordered" evidence="9">
    <location>
        <begin position="473"/>
        <end position="492"/>
    </location>
</feature>
<keyword evidence="12" id="KW-1185">Reference proteome</keyword>
<feature type="region of interest" description="Disordered" evidence="9">
    <location>
        <begin position="566"/>
        <end position="937"/>
    </location>
</feature>
<dbReference type="PROSITE" id="PS00198">
    <property type="entry name" value="4FE4S_FER_1"/>
    <property type="match status" value="1"/>
</dbReference>
<dbReference type="GO" id="GO:0051539">
    <property type="term" value="F:4 iron, 4 sulfur cluster binding"/>
    <property type="evidence" value="ECO:0007669"/>
    <property type="project" value="UniProtKB-KW"/>
</dbReference>
<feature type="binding site" evidence="8">
    <location>
        <position position="430"/>
    </location>
    <ligand>
        <name>[4Fe-4S] cluster</name>
        <dbReference type="ChEBI" id="CHEBI:49883"/>
        <label>1</label>
    </ligand>
</feature>
<feature type="binding site" evidence="8">
    <location>
        <position position="384"/>
    </location>
    <ligand>
        <name>[4Fe-4S] cluster</name>
        <dbReference type="ChEBI" id="CHEBI:49883"/>
        <label>1</label>
    </ligand>
</feature>
<dbReference type="GO" id="GO:0005886">
    <property type="term" value="C:plasma membrane"/>
    <property type="evidence" value="ECO:0007669"/>
    <property type="project" value="UniProtKB-SubCell"/>
</dbReference>
<dbReference type="PANTHER" id="PTHR43034">
    <property type="entry name" value="ION-TRANSLOCATING OXIDOREDUCTASE COMPLEX SUBUNIT C"/>
    <property type="match status" value="1"/>
</dbReference>
<dbReference type="SUPFAM" id="SSF142019">
    <property type="entry name" value="Nqo1 FMN-binding domain-like"/>
    <property type="match status" value="1"/>
</dbReference>
<dbReference type="Gene3D" id="3.30.70.20">
    <property type="match status" value="1"/>
</dbReference>
<dbReference type="Pfam" id="PF13375">
    <property type="entry name" value="RnfC_N"/>
    <property type="match status" value="1"/>
</dbReference>
<evidence type="ECO:0000256" key="5">
    <source>
        <dbReference type="ARBA" id="ARBA00022982"/>
    </source>
</evidence>
<feature type="binding site" evidence="8">
    <location>
        <position position="381"/>
    </location>
    <ligand>
        <name>[4Fe-4S] cluster</name>
        <dbReference type="ChEBI" id="CHEBI:49883"/>
        <label>1</label>
    </ligand>
</feature>
<dbReference type="InterPro" id="IPR017900">
    <property type="entry name" value="4Fe4S_Fe_S_CS"/>
</dbReference>
<dbReference type="GO" id="GO:0046872">
    <property type="term" value="F:metal ion binding"/>
    <property type="evidence" value="ECO:0007669"/>
    <property type="project" value="UniProtKB-KW"/>
</dbReference>
<dbReference type="Proteomes" id="UP000184268">
    <property type="component" value="Unassembled WGS sequence"/>
</dbReference>
<evidence type="ECO:0000256" key="2">
    <source>
        <dbReference type="ARBA" id="ARBA00022485"/>
    </source>
</evidence>
<feature type="compositionally biased region" description="Low complexity" evidence="9">
    <location>
        <begin position="788"/>
        <end position="805"/>
    </location>
</feature>
<keyword evidence="3 8" id="KW-0479">Metal-binding</keyword>
<dbReference type="Pfam" id="PF12838">
    <property type="entry name" value="Fer4_7"/>
    <property type="match status" value="1"/>
</dbReference>
<protein>
    <recommendedName>
        <fullName evidence="8">Ion-translocating oxidoreductase complex subunit C</fullName>
        <ecNumber evidence="8">7.-.-.-</ecNumber>
    </recommendedName>
    <alternativeName>
        <fullName evidence="8">Rnf electron transport complex subunit C</fullName>
    </alternativeName>
</protein>
<dbReference type="AlphaFoldDB" id="A0A1M5Z6D9"/>
<feature type="region of interest" description="Disordered" evidence="9">
    <location>
        <begin position="526"/>
        <end position="553"/>
    </location>
</feature>
<evidence type="ECO:0000256" key="3">
    <source>
        <dbReference type="ARBA" id="ARBA00022723"/>
    </source>
</evidence>
<evidence type="ECO:0000256" key="6">
    <source>
        <dbReference type="ARBA" id="ARBA00023004"/>
    </source>
</evidence>
<feature type="compositionally biased region" description="Low complexity" evidence="9">
    <location>
        <begin position="761"/>
        <end position="781"/>
    </location>
</feature>
<dbReference type="STRING" id="299255.SAMN02745129_4738"/>
<dbReference type="Pfam" id="PF01512">
    <property type="entry name" value="Complex1_51K"/>
    <property type="match status" value="1"/>
</dbReference>
<feature type="binding site" evidence="8">
    <location>
        <position position="391"/>
    </location>
    <ligand>
        <name>[4Fe-4S] cluster</name>
        <dbReference type="ChEBI" id="CHEBI:49883"/>
        <label>2</label>
    </ligand>
</feature>